<sequence>MDEPGTNATHQAQVDVADDNKTGQRELSVKMNGTSCGEVAMLDDAGDALSAEMRLKRLEELFLGGPLLNPGQCYSLETLLDVLIVLHDECLNSSMRREKTVSDFIEYGE</sequence>
<keyword evidence="3" id="KW-1185">Reference proteome</keyword>
<reference evidence="2" key="1">
    <citation type="submission" date="2014-08" db="EMBL/GenBank/DDBJ databases">
        <authorList>
            <person name="Murali S."/>
            <person name="Richards S."/>
            <person name="Bandaranaike D."/>
            <person name="Bellair M."/>
            <person name="Blankenburg K."/>
            <person name="Chao H."/>
            <person name="Dinh H."/>
            <person name="Doddapaneni H."/>
            <person name="Dugan-Rocha S."/>
            <person name="Elkadiri S."/>
            <person name="Gnanaolivu R."/>
            <person name="Hughes D."/>
            <person name="Lee S."/>
            <person name="Li M."/>
            <person name="Ming W."/>
            <person name="Munidasa M."/>
            <person name="Muniz J."/>
            <person name="Nguyen L."/>
            <person name="Osuji N."/>
            <person name="Pu L.-L."/>
            <person name="Puazo M."/>
            <person name="Skinner E."/>
            <person name="Qu C."/>
            <person name="Quiroz J."/>
            <person name="Raj R."/>
            <person name="Weissenberger G."/>
            <person name="Xin Y."/>
            <person name="Zou X."/>
            <person name="Han Y."/>
            <person name="Worley K."/>
            <person name="Muzny D."/>
            <person name="Gibbs R."/>
        </authorList>
    </citation>
    <scope>NUCLEOTIDE SEQUENCE</scope>
    <source>
        <strain evidence="2">HAZT.00-mixed</strain>
        <tissue evidence="2">Whole organism</tissue>
    </source>
</reference>
<reference evidence="2" key="2">
    <citation type="journal article" date="2018" name="Environ. Sci. Technol.">
        <title>The Toxicogenome of Hyalella azteca: A Model for Sediment Ecotoxicology and Evolutionary Toxicology.</title>
        <authorList>
            <person name="Poynton H.C."/>
            <person name="Hasenbein S."/>
            <person name="Benoit J.B."/>
            <person name="Sepulveda M.S."/>
            <person name="Poelchau M.F."/>
            <person name="Hughes D.S.T."/>
            <person name="Murali S.C."/>
            <person name="Chen S."/>
            <person name="Glastad K.M."/>
            <person name="Goodisman M.A.D."/>
            <person name="Werren J.H."/>
            <person name="Vineis J.H."/>
            <person name="Bowen J.L."/>
            <person name="Friedrich M."/>
            <person name="Jones J."/>
            <person name="Robertson H.M."/>
            <person name="Feyereisen R."/>
            <person name="Mechler-Hickson A."/>
            <person name="Mathers N."/>
            <person name="Lee C.E."/>
            <person name="Colbourne J.K."/>
            <person name="Biales A."/>
            <person name="Johnston J.S."/>
            <person name="Wellborn G.A."/>
            <person name="Rosendale A.J."/>
            <person name="Cridge A.G."/>
            <person name="Munoz-Torres M.C."/>
            <person name="Bain P.A."/>
            <person name="Manny A.R."/>
            <person name="Major K.M."/>
            <person name="Lambert F.N."/>
            <person name="Vulpe C.D."/>
            <person name="Tuck P."/>
            <person name="Blalock B.J."/>
            <person name="Lin Y.Y."/>
            <person name="Smith M.E."/>
            <person name="Ochoa-Acuna H."/>
            <person name="Chen M.M."/>
            <person name="Childers C.P."/>
            <person name="Qu J."/>
            <person name="Dugan S."/>
            <person name="Lee S.L."/>
            <person name="Chao H."/>
            <person name="Dinh H."/>
            <person name="Han Y."/>
            <person name="Doddapaneni H."/>
            <person name="Worley K.C."/>
            <person name="Muzny D.M."/>
            <person name="Gibbs R.A."/>
            <person name="Richards S."/>
        </authorList>
    </citation>
    <scope>NUCLEOTIDE SEQUENCE</scope>
    <source>
        <strain evidence="2">HAZT.00-mixed</strain>
        <tissue evidence="2">Whole organism</tissue>
    </source>
</reference>
<dbReference type="KEGG" id="hazt:108679294"/>
<evidence type="ECO:0000313" key="2">
    <source>
        <dbReference type="EMBL" id="KAA0203873.1"/>
    </source>
</evidence>
<dbReference type="RefSeq" id="XP_018023381.1">
    <property type="nucleotide sequence ID" value="XM_018167892.2"/>
</dbReference>
<dbReference type="Gene3D" id="3.30.200.20">
    <property type="entry name" value="Phosphorylase Kinase, domain 1"/>
    <property type="match status" value="1"/>
</dbReference>
<feature type="region of interest" description="Disordered" evidence="1">
    <location>
        <begin position="1"/>
        <end position="25"/>
    </location>
</feature>
<reference evidence="4" key="4">
    <citation type="submission" date="2025-04" db="UniProtKB">
        <authorList>
            <consortium name="RefSeq"/>
        </authorList>
    </citation>
    <scope>IDENTIFICATION</scope>
    <source>
        <tissue evidence="4">Whole organism</tissue>
    </source>
</reference>
<organism evidence="2">
    <name type="scientific">Hyalella azteca</name>
    <name type="common">Amphipod</name>
    <dbReference type="NCBI Taxonomy" id="294128"/>
    <lineage>
        <taxon>Eukaryota</taxon>
        <taxon>Metazoa</taxon>
        <taxon>Ecdysozoa</taxon>
        <taxon>Arthropoda</taxon>
        <taxon>Crustacea</taxon>
        <taxon>Multicrustacea</taxon>
        <taxon>Malacostraca</taxon>
        <taxon>Eumalacostraca</taxon>
        <taxon>Peracarida</taxon>
        <taxon>Amphipoda</taxon>
        <taxon>Senticaudata</taxon>
        <taxon>Talitrida</taxon>
        <taxon>Talitroidea</taxon>
        <taxon>Hyalellidae</taxon>
        <taxon>Hyalella</taxon>
    </lineage>
</organism>
<accession>A0A6A0HDI5</accession>
<name>A0A6A0HDI5_HYAAZ</name>
<protein>
    <submittedName>
        <fullName evidence="4">Serine/threonine-protein kinase MRCK alpha-like</fullName>
    </submittedName>
</protein>
<dbReference type="OrthoDB" id="6421305at2759"/>
<feature type="compositionally biased region" description="Polar residues" evidence="1">
    <location>
        <begin position="1"/>
        <end position="12"/>
    </location>
</feature>
<dbReference type="AlphaFoldDB" id="A0A6A0HDI5"/>
<dbReference type="GeneID" id="108679294"/>
<dbReference type="EMBL" id="JQDR03000442">
    <property type="protein sequence ID" value="KAA0203873.1"/>
    <property type="molecule type" value="Genomic_DNA"/>
</dbReference>
<evidence type="ECO:0000313" key="3">
    <source>
        <dbReference type="Proteomes" id="UP000694843"/>
    </source>
</evidence>
<dbReference type="Proteomes" id="UP000711488">
    <property type="component" value="Unassembled WGS sequence"/>
</dbReference>
<reference evidence="2" key="3">
    <citation type="submission" date="2019-06" db="EMBL/GenBank/DDBJ databases">
        <authorList>
            <person name="Poynton C."/>
            <person name="Hasenbein S."/>
            <person name="Benoit J.B."/>
            <person name="Sepulveda M.S."/>
            <person name="Poelchau M.F."/>
            <person name="Murali S.C."/>
            <person name="Chen S."/>
            <person name="Glastad K.M."/>
            <person name="Werren J.H."/>
            <person name="Vineis J.H."/>
            <person name="Bowen J.L."/>
            <person name="Friedrich M."/>
            <person name="Jones J."/>
            <person name="Robertson H.M."/>
            <person name="Feyereisen R."/>
            <person name="Mechler-Hickson A."/>
            <person name="Mathers N."/>
            <person name="Lee C.E."/>
            <person name="Colbourne J.K."/>
            <person name="Biales A."/>
            <person name="Johnston J.S."/>
            <person name="Wellborn G.A."/>
            <person name="Rosendale A.J."/>
            <person name="Cridge A.G."/>
            <person name="Munoz-Torres M.C."/>
            <person name="Bain P.A."/>
            <person name="Manny A.R."/>
            <person name="Major K.M."/>
            <person name="Lambert F.N."/>
            <person name="Vulpe C.D."/>
            <person name="Tuck P."/>
            <person name="Blalock B.J."/>
            <person name="Lin Y.-Y."/>
            <person name="Smith M.E."/>
            <person name="Ochoa-Acuna H."/>
            <person name="Chen M.-J.M."/>
            <person name="Childers C.P."/>
            <person name="Qu J."/>
            <person name="Dugan S."/>
            <person name="Lee S.L."/>
            <person name="Chao H."/>
            <person name="Dinh H."/>
            <person name="Han Y."/>
            <person name="Doddapaneni H."/>
            <person name="Worley K.C."/>
            <person name="Muzny D.M."/>
            <person name="Gibbs R.A."/>
            <person name="Richards S."/>
        </authorList>
    </citation>
    <scope>NUCLEOTIDE SEQUENCE</scope>
    <source>
        <strain evidence="2">HAZT.00-mixed</strain>
        <tissue evidence="2">Whole organism</tissue>
    </source>
</reference>
<proteinExistence type="predicted"/>
<evidence type="ECO:0000313" key="4">
    <source>
        <dbReference type="RefSeq" id="XP_018023381.1"/>
    </source>
</evidence>
<dbReference type="Proteomes" id="UP000694843">
    <property type="component" value="Unplaced"/>
</dbReference>
<evidence type="ECO:0000256" key="1">
    <source>
        <dbReference type="SAM" id="MobiDB-lite"/>
    </source>
</evidence>
<gene>
    <name evidence="4" type="primary">LOC108679294</name>
    <name evidence="2" type="ORF">HAZT_HAZT002684</name>
</gene>